<keyword evidence="3" id="KW-1185">Reference proteome</keyword>
<feature type="transmembrane region" description="Helical" evidence="1">
    <location>
        <begin position="12"/>
        <end position="32"/>
    </location>
</feature>
<keyword evidence="1" id="KW-0812">Transmembrane</keyword>
<dbReference type="AlphaFoldDB" id="A0A2T3B1U6"/>
<dbReference type="EMBL" id="KZ679011">
    <property type="protein sequence ID" value="PSS18535.1"/>
    <property type="molecule type" value="Genomic_DNA"/>
</dbReference>
<keyword evidence="1" id="KW-0472">Membrane</keyword>
<dbReference type="RefSeq" id="XP_024720887.1">
    <property type="nucleotide sequence ID" value="XM_024864024.1"/>
</dbReference>
<proteinExistence type="predicted"/>
<evidence type="ECO:0000313" key="3">
    <source>
        <dbReference type="Proteomes" id="UP000241818"/>
    </source>
</evidence>
<dbReference type="Proteomes" id="UP000241818">
    <property type="component" value="Unassembled WGS sequence"/>
</dbReference>
<evidence type="ECO:0000256" key="1">
    <source>
        <dbReference type="SAM" id="Phobius"/>
    </source>
</evidence>
<evidence type="ECO:0000313" key="2">
    <source>
        <dbReference type="EMBL" id="PSS18535.1"/>
    </source>
</evidence>
<name>A0A2T3B1U6_AMORE</name>
<sequence>MGDYVDNDQPAAVAAPLPVLIIGAGCTGLSLAQGLKKVCSYTPPESAHDLG</sequence>
<dbReference type="InParanoid" id="A0A2T3B1U6"/>
<organism evidence="2 3">
    <name type="scientific">Amorphotheca resinae ATCC 22711</name>
    <dbReference type="NCBI Taxonomy" id="857342"/>
    <lineage>
        <taxon>Eukaryota</taxon>
        <taxon>Fungi</taxon>
        <taxon>Dikarya</taxon>
        <taxon>Ascomycota</taxon>
        <taxon>Pezizomycotina</taxon>
        <taxon>Leotiomycetes</taxon>
        <taxon>Helotiales</taxon>
        <taxon>Amorphothecaceae</taxon>
        <taxon>Amorphotheca</taxon>
    </lineage>
</organism>
<dbReference type="GeneID" id="36572105"/>
<gene>
    <name evidence="2" type="ORF">M430DRAFT_19135</name>
</gene>
<protein>
    <submittedName>
        <fullName evidence="2">Uncharacterized protein</fullName>
    </submittedName>
</protein>
<reference evidence="2 3" key="1">
    <citation type="journal article" date="2018" name="New Phytol.">
        <title>Comparative genomics and transcriptomics depict ericoid mycorrhizal fungi as versatile saprotrophs and plant mutualists.</title>
        <authorList>
            <person name="Martino E."/>
            <person name="Morin E."/>
            <person name="Grelet G.A."/>
            <person name="Kuo A."/>
            <person name="Kohler A."/>
            <person name="Daghino S."/>
            <person name="Barry K.W."/>
            <person name="Cichocki N."/>
            <person name="Clum A."/>
            <person name="Dockter R.B."/>
            <person name="Hainaut M."/>
            <person name="Kuo R.C."/>
            <person name="LaButti K."/>
            <person name="Lindahl B.D."/>
            <person name="Lindquist E.A."/>
            <person name="Lipzen A."/>
            <person name="Khouja H.R."/>
            <person name="Magnuson J."/>
            <person name="Murat C."/>
            <person name="Ohm R.A."/>
            <person name="Singer S.W."/>
            <person name="Spatafora J.W."/>
            <person name="Wang M."/>
            <person name="Veneault-Fourrey C."/>
            <person name="Henrissat B."/>
            <person name="Grigoriev I.V."/>
            <person name="Martin F.M."/>
            <person name="Perotto S."/>
        </authorList>
    </citation>
    <scope>NUCLEOTIDE SEQUENCE [LARGE SCALE GENOMIC DNA]</scope>
    <source>
        <strain evidence="2 3">ATCC 22711</strain>
    </source>
</reference>
<keyword evidence="1" id="KW-1133">Transmembrane helix</keyword>
<accession>A0A2T3B1U6</accession>